<accession>A0A939GBP6</accession>
<protein>
    <submittedName>
        <fullName evidence="2">GNAT family N-acetyltransferase</fullName>
    </submittedName>
</protein>
<dbReference type="GO" id="GO:0016747">
    <property type="term" value="F:acyltransferase activity, transferring groups other than amino-acyl groups"/>
    <property type="evidence" value="ECO:0007669"/>
    <property type="project" value="InterPro"/>
</dbReference>
<dbReference type="CDD" id="cd04301">
    <property type="entry name" value="NAT_SF"/>
    <property type="match status" value="1"/>
</dbReference>
<dbReference type="PROSITE" id="PS51186">
    <property type="entry name" value="GNAT"/>
    <property type="match status" value="1"/>
</dbReference>
<keyword evidence="3" id="KW-1185">Reference proteome</keyword>
<dbReference type="RefSeq" id="WP_207338823.1">
    <property type="nucleotide sequence ID" value="NZ_JAFMYU010000040.1"/>
</dbReference>
<dbReference type="Pfam" id="PF00583">
    <property type="entry name" value="Acetyltransf_1"/>
    <property type="match status" value="1"/>
</dbReference>
<feature type="domain" description="N-acetyltransferase" evidence="1">
    <location>
        <begin position="1"/>
        <end position="134"/>
    </location>
</feature>
<dbReference type="InterPro" id="IPR016181">
    <property type="entry name" value="Acyl_CoA_acyltransferase"/>
</dbReference>
<evidence type="ECO:0000259" key="1">
    <source>
        <dbReference type="PROSITE" id="PS51186"/>
    </source>
</evidence>
<comment type="caution">
    <text evidence="2">The sequence shown here is derived from an EMBL/GenBank/DDBJ whole genome shotgun (WGS) entry which is preliminary data.</text>
</comment>
<gene>
    <name evidence="2" type="ORF">J2I48_27855</name>
</gene>
<dbReference type="EMBL" id="JAFMYU010000040">
    <property type="protein sequence ID" value="MBO0934858.1"/>
    <property type="molecule type" value="Genomic_DNA"/>
</dbReference>
<sequence length="134" mass="15067">MTLAPITADDTLPLRQLVLWPDKSLDEVRLPNDADGHHVGAFVDGQLVAVISLFVNGERAQFRKFATHPDYQQQGIGSLLLRRVIDVAKQLNANRLCCDARLSAASFYTRRGMQPTGPIFYKGPIPYQQYERLL</sequence>
<dbReference type="Gene3D" id="3.40.630.30">
    <property type="match status" value="1"/>
</dbReference>
<name>A0A939GBP6_9BACT</name>
<proteinExistence type="predicted"/>
<dbReference type="Proteomes" id="UP000664795">
    <property type="component" value="Unassembled WGS sequence"/>
</dbReference>
<dbReference type="SUPFAM" id="SSF55729">
    <property type="entry name" value="Acyl-CoA N-acyltransferases (Nat)"/>
    <property type="match status" value="1"/>
</dbReference>
<evidence type="ECO:0000313" key="2">
    <source>
        <dbReference type="EMBL" id="MBO0934858.1"/>
    </source>
</evidence>
<organism evidence="2 3">
    <name type="scientific">Fibrella aquatilis</name>
    <dbReference type="NCBI Taxonomy" id="2817059"/>
    <lineage>
        <taxon>Bacteria</taxon>
        <taxon>Pseudomonadati</taxon>
        <taxon>Bacteroidota</taxon>
        <taxon>Cytophagia</taxon>
        <taxon>Cytophagales</taxon>
        <taxon>Spirosomataceae</taxon>
        <taxon>Fibrella</taxon>
    </lineage>
</organism>
<dbReference type="InterPro" id="IPR000182">
    <property type="entry name" value="GNAT_dom"/>
</dbReference>
<reference evidence="2 3" key="1">
    <citation type="submission" date="2021-03" db="EMBL/GenBank/DDBJ databases">
        <title>Fibrella sp. HMF5036 genome sequencing and assembly.</title>
        <authorList>
            <person name="Kang H."/>
            <person name="Kim H."/>
            <person name="Bae S."/>
            <person name="Joh K."/>
        </authorList>
    </citation>
    <scope>NUCLEOTIDE SEQUENCE [LARGE SCALE GENOMIC DNA]</scope>
    <source>
        <strain evidence="2 3">HMF5036</strain>
    </source>
</reference>
<dbReference type="AlphaFoldDB" id="A0A939GBP6"/>
<evidence type="ECO:0000313" key="3">
    <source>
        <dbReference type="Proteomes" id="UP000664795"/>
    </source>
</evidence>